<keyword evidence="7 8" id="KW-0472">Membrane</keyword>
<dbReference type="PANTHER" id="PTHR30472:SF25">
    <property type="entry name" value="ABC TRANSPORTER PERMEASE PROTEIN MJ0876-RELATED"/>
    <property type="match status" value="1"/>
</dbReference>
<feature type="transmembrane region" description="Helical" evidence="8">
    <location>
        <begin position="267"/>
        <end position="286"/>
    </location>
</feature>
<dbReference type="Gene3D" id="1.10.3470.10">
    <property type="entry name" value="ABC transporter involved in vitamin B12 uptake, BtuC"/>
    <property type="match status" value="1"/>
</dbReference>
<dbReference type="PANTHER" id="PTHR30472">
    <property type="entry name" value="FERRIC ENTEROBACTIN TRANSPORT SYSTEM PERMEASE PROTEIN"/>
    <property type="match status" value="1"/>
</dbReference>
<dbReference type="Pfam" id="PF01032">
    <property type="entry name" value="FecCD"/>
    <property type="match status" value="1"/>
</dbReference>
<feature type="transmembrane region" description="Helical" evidence="8">
    <location>
        <begin position="134"/>
        <end position="158"/>
    </location>
</feature>
<dbReference type="Proteomes" id="UP001424741">
    <property type="component" value="Unassembled WGS sequence"/>
</dbReference>
<comment type="subcellular location">
    <subcellularLocation>
        <location evidence="1">Cell membrane</location>
        <topology evidence="1">Multi-pass membrane protein</topology>
    </subcellularLocation>
</comment>
<feature type="transmembrane region" description="Helical" evidence="8">
    <location>
        <begin position="100"/>
        <end position="122"/>
    </location>
</feature>
<evidence type="ECO:0000256" key="8">
    <source>
        <dbReference type="SAM" id="Phobius"/>
    </source>
</evidence>
<reference evidence="9 10" key="1">
    <citation type="submission" date="2024-02" db="EMBL/GenBank/DDBJ databases">
        <title>Rubritalea halochordaticola NBRC 107102.</title>
        <authorList>
            <person name="Ichikawa N."/>
            <person name="Katano-Makiyama Y."/>
            <person name="Hidaka K."/>
        </authorList>
    </citation>
    <scope>NUCLEOTIDE SEQUENCE [LARGE SCALE GENOMIC DNA]</scope>
    <source>
        <strain evidence="9 10">NBRC 107102</strain>
    </source>
</reference>
<keyword evidence="10" id="KW-1185">Reference proteome</keyword>
<evidence type="ECO:0000256" key="5">
    <source>
        <dbReference type="ARBA" id="ARBA00022692"/>
    </source>
</evidence>
<evidence type="ECO:0000256" key="4">
    <source>
        <dbReference type="ARBA" id="ARBA00022475"/>
    </source>
</evidence>
<comment type="caution">
    <text evidence="9">The sequence shown here is derived from an EMBL/GenBank/DDBJ whole genome shotgun (WGS) entry which is preliminary data.</text>
</comment>
<feature type="transmembrane region" description="Helical" evidence="8">
    <location>
        <begin position="295"/>
        <end position="314"/>
    </location>
</feature>
<sequence>MKKLLVLLSLAVLTLFLAPHVGHTVLEGNDPKGINDLVFREIRVPRVLMAFLCGMGLSVGGLVFQAMFRNSLATPFTLGVASGSTLGVALWVMFGIQFSLLGISGLSLAALAGALVSILLVYGMARVTGGFSPLAMLLGGVVLSFFFSSLTLLVQHFADAGSTFRVMRWLMGNLGGADYEGVWQVLPFVLSGVMIVSFFRNELDLLSLGDELAQSRGVEVDRVRKVLFFAVSLMVAGVMTVCGPIGFVGIMVPHFCRMLFGVSHRNLVWASVLLGGIFLVWCDTLARSISVGGELPVGVLTALLGGPFFLWLLVQNGGRGMRY</sequence>
<organism evidence="9 10">
    <name type="scientific">Rubritalea halochordaticola</name>
    <dbReference type="NCBI Taxonomy" id="714537"/>
    <lineage>
        <taxon>Bacteria</taxon>
        <taxon>Pseudomonadati</taxon>
        <taxon>Verrucomicrobiota</taxon>
        <taxon>Verrucomicrobiia</taxon>
        <taxon>Verrucomicrobiales</taxon>
        <taxon>Rubritaleaceae</taxon>
        <taxon>Rubritalea</taxon>
    </lineage>
</organism>
<keyword evidence="6 8" id="KW-1133">Transmembrane helix</keyword>
<comment type="similarity">
    <text evidence="2">Belongs to the binding-protein-dependent transport system permease family. FecCD subfamily.</text>
</comment>
<evidence type="ECO:0000256" key="1">
    <source>
        <dbReference type="ARBA" id="ARBA00004651"/>
    </source>
</evidence>
<accession>A0ABP9UU39</accession>
<feature type="transmembrane region" description="Helical" evidence="8">
    <location>
        <begin position="181"/>
        <end position="199"/>
    </location>
</feature>
<protein>
    <submittedName>
        <fullName evidence="9">Hemin transport system permease protein HmuU</fullName>
    </submittedName>
</protein>
<evidence type="ECO:0000256" key="2">
    <source>
        <dbReference type="ARBA" id="ARBA00007935"/>
    </source>
</evidence>
<evidence type="ECO:0000313" key="9">
    <source>
        <dbReference type="EMBL" id="GAA5493857.1"/>
    </source>
</evidence>
<evidence type="ECO:0000256" key="7">
    <source>
        <dbReference type="ARBA" id="ARBA00023136"/>
    </source>
</evidence>
<keyword evidence="4" id="KW-1003">Cell membrane</keyword>
<name>A0ABP9UU39_9BACT</name>
<dbReference type="SUPFAM" id="SSF81345">
    <property type="entry name" value="ABC transporter involved in vitamin B12 uptake, BtuC"/>
    <property type="match status" value="1"/>
</dbReference>
<feature type="transmembrane region" description="Helical" evidence="8">
    <location>
        <begin position="226"/>
        <end position="247"/>
    </location>
</feature>
<keyword evidence="5 8" id="KW-0812">Transmembrane</keyword>
<dbReference type="EMBL" id="BAABRL010000001">
    <property type="protein sequence ID" value="GAA5493857.1"/>
    <property type="molecule type" value="Genomic_DNA"/>
</dbReference>
<evidence type="ECO:0000313" key="10">
    <source>
        <dbReference type="Proteomes" id="UP001424741"/>
    </source>
</evidence>
<dbReference type="InterPro" id="IPR000522">
    <property type="entry name" value="ABC_transptr_permease_BtuC"/>
</dbReference>
<evidence type="ECO:0000256" key="6">
    <source>
        <dbReference type="ARBA" id="ARBA00022989"/>
    </source>
</evidence>
<feature type="transmembrane region" description="Helical" evidence="8">
    <location>
        <begin position="76"/>
        <end position="94"/>
    </location>
</feature>
<evidence type="ECO:0000256" key="3">
    <source>
        <dbReference type="ARBA" id="ARBA00022448"/>
    </source>
</evidence>
<dbReference type="InterPro" id="IPR037294">
    <property type="entry name" value="ABC_BtuC-like"/>
</dbReference>
<dbReference type="RefSeq" id="WP_346186940.1">
    <property type="nucleotide sequence ID" value="NZ_BAABRL010000001.1"/>
</dbReference>
<keyword evidence="3" id="KW-0813">Transport</keyword>
<gene>
    <name evidence="9" type="primary">hmuU</name>
    <name evidence="9" type="ORF">Rhal01_00009</name>
</gene>
<dbReference type="CDD" id="cd06550">
    <property type="entry name" value="TM_ABC_iron-siderophores_like"/>
    <property type="match status" value="1"/>
</dbReference>
<feature type="transmembrane region" description="Helical" evidence="8">
    <location>
        <begin position="46"/>
        <end position="64"/>
    </location>
</feature>
<proteinExistence type="inferred from homology"/>